<feature type="transmembrane region" description="Helical" evidence="1">
    <location>
        <begin position="94"/>
        <end position="113"/>
    </location>
</feature>
<sequence length="194" mass="21483">MGMTQLLLTLPSWWIIRIAGLGAYALLYIGVMLGITYSMPALKGQAKSSVYRWHMLCTNGGLLLAVAHVLFLLIDTYSPFTWQELLIPFHAAKNPVWNGLGTLSLYGLLLVLFTTDFKAILNSKAWRVFHLLSYPVFLAAMLHGLGAGTDSKVPWILGFYVFTCVTIVVWTGIRVWIGLNKAGGKRDAHLADGR</sequence>
<feature type="transmembrane region" description="Helical" evidence="1">
    <location>
        <begin position="12"/>
        <end position="35"/>
    </location>
</feature>
<proteinExistence type="predicted"/>
<name>A0A559KC31_9BACL</name>
<organism evidence="2 3">
    <name type="scientific">Paenibacillus cremeus</name>
    <dbReference type="NCBI Taxonomy" id="2163881"/>
    <lineage>
        <taxon>Bacteria</taxon>
        <taxon>Bacillati</taxon>
        <taxon>Bacillota</taxon>
        <taxon>Bacilli</taxon>
        <taxon>Bacillales</taxon>
        <taxon>Paenibacillaceae</taxon>
        <taxon>Paenibacillus</taxon>
    </lineage>
</organism>
<reference evidence="2 3" key="1">
    <citation type="submission" date="2019-07" db="EMBL/GenBank/DDBJ databases">
        <authorList>
            <person name="Kim J."/>
        </authorList>
    </citation>
    <scope>NUCLEOTIDE SEQUENCE [LARGE SCALE GENOMIC DNA]</scope>
    <source>
        <strain evidence="2 3">JC52</strain>
    </source>
</reference>
<feature type="transmembrane region" description="Helical" evidence="1">
    <location>
        <begin position="125"/>
        <end position="145"/>
    </location>
</feature>
<keyword evidence="3" id="KW-1185">Reference proteome</keyword>
<protein>
    <submittedName>
        <fullName evidence="2">Ferric reductase</fullName>
    </submittedName>
</protein>
<evidence type="ECO:0000313" key="2">
    <source>
        <dbReference type="EMBL" id="TVY09698.1"/>
    </source>
</evidence>
<evidence type="ECO:0000256" key="1">
    <source>
        <dbReference type="SAM" id="Phobius"/>
    </source>
</evidence>
<dbReference type="OrthoDB" id="6656329at2"/>
<dbReference type="AlphaFoldDB" id="A0A559KC31"/>
<dbReference type="EMBL" id="VNJI01000012">
    <property type="protein sequence ID" value="TVY09698.1"/>
    <property type="molecule type" value="Genomic_DNA"/>
</dbReference>
<keyword evidence="1" id="KW-0812">Transmembrane</keyword>
<evidence type="ECO:0000313" key="3">
    <source>
        <dbReference type="Proteomes" id="UP000317036"/>
    </source>
</evidence>
<comment type="caution">
    <text evidence="2">The sequence shown here is derived from an EMBL/GenBank/DDBJ whole genome shotgun (WGS) entry which is preliminary data.</text>
</comment>
<dbReference type="Proteomes" id="UP000317036">
    <property type="component" value="Unassembled WGS sequence"/>
</dbReference>
<keyword evidence="1" id="KW-0472">Membrane</keyword>
<feature type="transmembrane region" description="Helical" evidence="1">
    <location>
        <begin position="157"/>
        <end position="177"/>
    </location>
</feature>
<gene>
    <name evidence="2" type="ORF">FPZ49_11690</name>
</gene>
<feature type="transmembrane region" description="Helical" evidence="1">
    <location>
        <begin position="56"/>
        <end position="74"/>
    </location>
</feature>
<keyword evidence="1" id="KW-1133">Transmembrane helix</keyword>
<accession>A0A559KC31</accession>